<dbReference type="Proteomes" id="UP001218218">
    <property type="component" value="Unassembled WGS sequence"/>
</dbReference>
<reference evidence="1" key="1">
    <citation type="submission" date="2023-03" db="EMBL/GenBank/DDBJ databases">
        <title>Massive genome expansion in bonnet fungi (Mycena s.s.) driven by repeated elements and novel gene families across ecological guilds.</title>
        <authorList>
            <consortium name="Lawrence Berkeley National Laboratory"/>
            <person name="Harder C.B."/>
            <person name="Miyauchi S."/>
            <person name="Viragh M."/>
            <person name="Kuo A."/>
            <person name="Thoen E."/>
            <person name="Andreopoulos B."/>
            <person name="Lu D."/>
            <person name="Skrede I."/>
            <person name="Drula E."/>
            <person name="Henrissat B."/>
            <person name="Morin E."/>
            <person name="Kohler A."/>
            <person name="Barry K."/>
            <person name="LaButti K."/>
            <person name="Morin E."/>
            <person name="Salamov A."/>
            <person name="Lipzen A."/>
            <person name="Mereny Z."/>
            <person name="Hegedus B."/>
            <person name="Baldrian P."/>
            <person name="Stursova M."/>
            <person name="Weitz H."/>
            <person name="Taylor A."/>
            <person name="Grigoriev I.V."/>
            <person name="Nagy L.G."/>
            <person name="Martin F."/>
            <person name="Kauserud H."/>
        </authorList>
    </citation>
    <scope>NUCLEOTIDE SEQUENCE</scope>
    <source>
        <strain evidence="1">CBHHK002</strain>
    </source>
</reference>
<dbReference type="EMBL" id="JARIHO010000055">
    <property type="protein sequence ID" value="KAJ7318936.1"/>
    <property type="molecule type" value="Genomic_DNA"/>
</dbReference>
<sequence>MSPNKLAEVLTSAQRQRDLCQTTPSMHAYQQISALAVGICAFATPDTRKVSALAAHAAKRTEALITNGAGAPLSPERAQDLDQFESTLVLIRRYIESVPKRGNKPSKFALSALTFRSESARLEAQLDRVYQSLTSKAHTRARNEYILEVATLGTRVAGAICEIPLPGLNFLKPVVGLAVLICDTAKVISGDFLRPPR</sequence>
<dbReference type="AlphaFoldDB" id="A0AAD7EF28"/>
<comment type="caution">
    <text evidence="1">The sequence shown here is derived from an EMBL/GenBank/DDBJ whole genome shotgun (WGS) entry which is preliminary data.</text>
</comment>
<evidence type="ECO:0000313" key="1">
    <source>
        <dbReference type="EMBL" id="KAJ7318936.1"/>
    </source>
</evidence>
<proteinExistence type="predicted"/>
<gene>
    <name evidence="1" type="ORF">DFH08DRAFT_1035313</name>
</gene>
<name>A0AAD7EF28_9AGAR</name>
<organism evidence="1 2">
    <name type="scientific">Mycena albidolilacea</name>
    <dbReference type="NCBI Taxonomy" id="1033008"/>
    <lineage>
        <taxon>Eukaryota</taxon>
        <taxon>Fungi</taxon>
        <taxon>Dikarya</taxon>
        <taxon>Basidiomycota</taxon>
        <taxon>Agaricomycotina</taxon>
        <taxon>Agaricomycetes</taxon>
        <taxon>Agaricomycetidae</taxon>
        <taxon>Agaricales</taxon>
        <taxon>Marasmiineae</taxon>
        <taxon>Mycenaceae</taxon>
        <taxon>Mycena</taxon>
    </lineage>
</organism>
<keyword evidence="2" id="KW-1185">Reference proteome</keyword>
<evidence type="ECO:0000313" key="2">
    <source>
        <dbReference type="Proteomes" id="UP001218218"/>
    </source>
</evidence>
<accession>A0AAD7EF28</accession>
<protein>
    <submittedName>
        <fullName evidence="1">Uncharacterized protein</fullName>
    </submittedName>
</protein>